<sequence length="541" mass="61766">MKLFQKPWNCYCVFEARDDVEKIRQIQGKNIYVAGSGISEQIEVVHNLLAKNAHLFLDARDVGKYFDSLEDHYGTSLYIVSHGPHETFGVAFIGNKKDKYRFDDDFEYDYDAMGVREEAIYVLITPFVRFVCFQCRRFFAVQYVGKVLLMSTFHTEKVPISIIQMKPCTTWKIPRLINSLMERLSLIFLVPITFDSIFDYFFYSVLTLILVYHNFLLRILKSLLHFGTDGVVSKYICDGAFSKGFLLVKMVMEELFQFGIESNQIMRVEPQNTTTKHAKATVYNMMITDCDCLYGLYVLLVIGAILFFLADSPSSASLRAATTIESQFPVMSGNLVEVEKTDLGRSTDDIAGNIDDFVFVGLVMRNIKEIQNLMNPVMRGGDGVLFWIYDAQLRFFDNKPILDGLIFHRLLWKELGYGMTACKKNLIKVVSTDQPSGNVVDVKQHCGLMVSKSEMVLPVVTVPASKFRTENGVIWASSPDRLELPHKAFHHPYSCDSQTVFQSLVLPPGSNREVLQKLSQQLKGRDDMIIEMEDQILNCIY</sequence>
<comment type="caution">
    <text evidence="2">The sequence shown here is derived from an EMBL/GenBank/DDBJ whole genome shotgun (WGS) entry which is preliminary data.</text>
</comment>
<accession>A0A5A7Q214</accession>
<organism evidence="2 3">
    <name type="scientific">Striga asiatica</name>
    <name type="common">Asiatic witchweed</name>
    <name type="synonym">Buchnera asiatica</name>
    <dbReference type="NCBI Taxonomy" id="4170"/>
    <lineage>
        <taxon>Eukaryota</taxon>
        <taxon>Viridiplantae</taxon>
        <taxon>Streptophyta</taxon>
        <taxon>Embryophyta</taxon>
        <taxon>Tracheophyta</taxon>
        <taxon>Spermatophyta</taxon>
        <taxon>Magnoliopsida</taxon>
        <taxon>eudicotyledons</taxon>
        <taxon>Gunneridae</taxon>
        <taxon>Pentapetalae</taxon>
        <taxon>asterids</taxon>
        <taxon>lamiids</taxon>
        <taxon>Lamiales</taxon>
        <taxon>Orobanchaceae</taxon>
        <taxon>Buchnereae</taxon>
        <taxon>Striga</taxon>
    </lineage>
</organism>
<proteinExistence type="predicted"/>
<gene>
    <name evidence="2" type="ORF">STAS_14918</name>
</gene>
<reference evidence="3" key="1">
    <citation type="journal article" date="2019" name="Curr. Biol.">
        <title>Genome Sequence of Striga asiatica Provides Insight into the Evolution of Plant Parasitism.</title>
        <authorList>
            <person name="Yoshida S."/>
            <person name="Kim S."/>
            <person name="Wafula E.K."/>
            <person name="Tanskanen J."/>
            <person name="Kim Y.M."/>
            <person name="Honaas L."/>
            <person name="Yang Z."/>
            <person name="Spallek T."/>
            <person name="Conn C.E."/>
            <person name="Ichihashi Y."/>
            <person name="Cheong K."/>
            <person name="Cui S."/>
            <person name="Der J.P."/>
            <person name="Gundlach H."/>
            <person name="Jiao Y."/>
            <person name="Hori C."/>
            <person name="Ishida J.K."/>
            <person name="Kasahara H."/>
            <person name="Kiba T."/>
            <person name="Kim M.S."/>
            <person name="Koo N."/>
            <person name="Laohavisit A."/>
            <person name="Lee Y.H."/>
            <person name="Lumba S."/>
            <person name="McCourt P."/>
            <person name="Mortimer J.C."/>
            <person name="Mutuku J.M."/>
            <person name="Nomura T."/>
            <person name="Sasaki-Sekimoto Y."/>
            <person name="Seto Y."/>
            <person name="Wang Y."/>
            <person name="Wakatake T."/>
            <person name="Sakakibara H."/>
            <person name="Demura T."/>
            <person name="Yamaguchi S."/>
            <person name="Yoneyama K."/>
            <person name="Manabe R.I."/>
            <person name="Nelson D.C."/>
            <person name="Schulman A.H."/>
            <person name="Timko M.P."/>
            <person name="dePamphilis C.W."/>
            <person name="Choi D."/>
            <person name="Shirasu K."/>
        </authorList>
    </citation>
    <scope>NUCLEOTIDE SEQUENCE [LARGE SCALE GENOMIC DNA]</scope>
    <source>
        <strain evidence="3">cv. UVA1</strain>
    </source>
</reference>
<protein>
    <submittedName>
        <fullName evidence="2">Drug/metabolite transporter superfamily protein</fullName>
    </submittedName>
</protein>
<dbReference type="Proteomes" id="UP000325081">
    <property type="component" value="Unassembled WGS sequence"/>
</dbReference>
<dbReference type="AlphaFoldDB" id="A0A5A7Q214"/>
<dbReference type="PANTHER" id="PTHR34462">
    <property type="entry name" value="OS05G0587400 PROTEIN"/>
    <property type="match status" value="1"/>
</dbReference>
<keyword evidence="3" id="KW-1185">Reference proteome</keyword>
<evidence type="ECO:0000256" key="1">
    <source>
        <dbReference type="SAM" id="Phobius"/>
    </source>
</evidence>
<evidence type="ECO:0000313" key="3">
    <source>
        <dbReference type="Proteomes" id="UP000325081"/>
    </source>
</evidence>
<keyword evidence="1" id="KW-1133">Transmembrane helix</keyword>
<name>A0A5A7Q214_STRAF</name>
<evidence type="ECO:0000313" key="2">
    <source>
        <dbReference type="EMBL" id="GER38397.1"/>
    </source>
</evidence>
<dbReference type="OrthoDB" id="1835567at2759"/>
<feature type="transmembrane region" description="Helical" evidence="1">
    <location>
        <begin position="200"/>
        <end position="217"/>
    </location>
</feature>
<feature type="transmembrane region" description="Helical" evidence="1">
    <location>
        <begin position="292"/>
        <end position="310"/>
    </location>
</feature>
<keyword evidence="1" id="KW-0812">Transmembrane</keyword>
<dbReference type="EMBL" id="BKCP01005505">
    <property type="protein sequence ID" value="GER38397.1"/>
    <property type="molecule type" value="Genomic_DNA"/>
</dbReference>
<keyword evidence="1" id="KW-0472">Membrane</keyword>
<dbReference type="PANTHER" id="PTHR34462:SF1">
    <property type="entry name" value="OS05G0587400 PROTEIN"/>
    <property type="match status" value="1"/>
</dbReference>